<sequence length="62" mass="7110">MDPPAGSKYRFGPHEIDDRQVFLSTPHSFAIVNLRPTCPGHILYFCTNYIYMHHCSTLLSVN</sequence>
<organism evidence="1">
    <name type="scientific">Oryza brachyantha</name>
    <name type="common">malo sina</name>
    <dbReference type="NCBI Taxonomy" id="4533"/>
    <lineage>
        <taxon>Eukaryota</taxon>
        <taxon>Viridiplantae</taxon>
        <taxon>Streptophyta</taxon>
        <taxon>Embryophyta</taxon>
        <taxon>Tracheophyta</taxon>
        <taxon>Spermatophyta</taxon>
        <taxon>Magnoliopsida</taxon>
        <taxon>Liliopsida</taxon>
        <taxon>Poales</taxon>
        <taxon>Poaceae</taxon>
        <taxon>BOP clade</taxon>
        <taxon>Oryzoideae</taxon>
        <taxon>Oryzeae</taxon>
        <taxon>Oryzinae</taxon>
        <taxon>Oryza</taxon>
    </lineage>
</organism>
<evidence type="ECO:0008006" key="3">
    <source>
        <dbReference type="Google" id="ProtNLM"/>
    </source>
</evidence>
<evidence type="ECO:0000313" key="1">
    <source>
        <dbReference type="EnsemblPlants" id="OB11G11030.1"/>
    </source>
</evidence>
<proteinExistence type="predicted"/>
<name>J3N5L7_ORYBR</name>
<dbReference type="Gramene" id="OB11G11030.1">
    <property type="protein sequence ID" value="OB11G11030.1"/>
    <property type="gene ID" value="OB11G11030"/>
</dbReference>
<accession>J3N5L7</accession>
<dbReference type="InterPro" id="IPR036265">
    <property type="entry name" value="HIT-like_sf"/>
</dbReference>
<evidence type="ECO:0000313" key="2">
    <source>
        <dbReference type="Proteomes" id="UP000006038"/>
    </source>
</evidence>
<protein>
    <recommendedName>
        <fullName evidence="3">HIT domain-containing protein</fullName>
    </recommendedName>
</protein>
<dbReference type="AlphaFoldDB" id="J3N5L7"/>
<dbReference type="EnsemblPlants" id="OB11G11030.1">
    <property type="protein sequence ID" value="OB11G11030.1"/>
    <property type="gene ID" value="OB11G11030"/>
</dbReference>
<keyword evidence="2" id="KW-1185">Reference proteome</keyword>
<dbReference type="Gene3D" id="3.30.428.10">
    <property type="entry name" value="HIT-like"/>
    <property type="match status" value="1"/>
</dbReference>
<dbReference type="HOGENOM" id="CLU_2907678_0_0_1"/>
<reference evidence="1" key="1">
    <citation type="journal article" date="2013" name="Nat. Commun.">
        <title>Whole-genome sequencing of Oryza brachyantha reveals mechanisms underlying Oryza genome evolution.</title>
        <authorList>
            <person name="Chen J."/>
            <person name="Huang Q."/>
            <person name="Gao D."/>
            <person name="Wang J."/>
            <person name="Lang Y."/>
            <person name="Liu T."/>
            <person name="Li B."/>
            <person name="Bai Z."/>
            <person name="Luis Goicoechea J."/>
            <person name="Liang C."/>
            <person name="Chen C."/>
            <person name="Zhang W."/>
            <person name="Sun S."/>
            <person name="Liao Y."/>
            <person name="Zhang X."/>
            <person name="Yang L."/>
            <person name="Song C."/>
            <person name="Wang M."/>
            <person name="Shi J."/>
            <person name="Liu G."/>
            <person name="Liu J."/>
            <person name="Zhou H."/>
            <person name="Zhou W."/>
            <person name="Yu Q."/>
            <person name="An N."/>
            <person name="Chen Y."/>
            <person name="Cai Q."/>
            <person name="Wang B."/>
            <person name="Liu B."/>
            <person name="Min J."/>
            <person name="Huang Y."/>
            <person name="Wu H."/>
            <person name="Li Z."/>
            <person name="Zhang Y."/>
            <person name="Yin Y."/>
            <person name="Song W."/>
            <person name="Jiang J."/>
            <person name="Jackson S.A."/>
            <person name="Wing R.A."/>
            <person name="Wang J."/>
            <person name="Chen M."/>
        </authorList>
    </citation>
    <scope>NUCLEOTIDE SEQUENCE [LARGE SCALE GENOMIC DNA]</scope>
    <source>
        <strain evidence="1">cv. IRGC 101232</strain>
    </source>
</reference>
<dbReference type="PANTHER" id="PTHR46243:SF1">
    <property type="entry name" value="BIS(5'-ADENOSYL)-TRIPHOSPHATASE"/>
    <property type="match status" value="1"/>
</dbReference>
<dbReference type="InterPro" id="IPR051884">
    <property type="entry name" value="Bis(5'-adenosyl)-TPase_reg"/>
</dbReference>
<dbReference type="STRING" id="4533.J3N5L7"/>
<dbReference type="PANTHER" id="PTHR46243">
    <property type="entry name" value="BIS(5'-ADENOSYL)-TRIPHOSPHATASE"/>
    <property type="match status" value="1"/>
</dbReference>
<reference evidence="1" key="2">
    <citation type="submission" date="2013-04" db="UniProtKB">
        <authorList>
            <consortium name="EnsemblPlants"/>
        </authorList>
    </citation>
    <scope>IDENTIFICATION</scope>
</reference>
<dbReference type="Proteomes" id="UP000006038">
    <property type="component" value="Chromosome 11"/>
</dbReference>